<keyword evidence="4 8" id="KW-0812">Transmembrane</keyword>
<name>A0A918ZQI0_9ACTN</name>
<dbReference type="EMBL" id="BNBC01000004">
    <property type="protein sequence ID" value="GHE62088.1"/>
    <property type="molecule type" value="Genomic_DNA"/>
</dbReference>
<keyword evidence="5 8" id="KW-1133">Transmembrane helix</keyword>
<evidence type="ECO:0000256" key="8">
    <source>
        <dbReference type="SAM" id="Phobius"/>
    </source>
</evidence>
<comment type="subcellular location">
    <subcellularLocation>
        <location evidence="1">Cell membrane</location>
    </subcellularLocation>
</comment>
<feature type="transmembrane region" description="Helical" evidence="8">
    <location>
        <begin position="30"/>
        <end position="49"/>
    </location>
</feature>
<comment type="similarity">
    <text evidence="2">Belongs to the MmpS family.</text>
</comment>
<evidence type="ECO:0000256" key="6">
    <source>
        <dbReference type="ARBA" id="ARBA00023136"/>
    </source>
</evidence>
<accession>A0A918ZQI0</accession>
<protein>
    <recommendedName>
        <fullName evidence="11">MmpS family membrane protein</fullName>
    </recommendedName>
</protein>
<dbReference type="InterPro" id="IPR038468">
    <property type="entry name" value="MmpS_C"/>
</dbReference>
<dbReference type="RefSeq" id="WP_189897646.1">
    <property type="nucleotide sequence ID" value="NZ_BNBC01000004.1"/>
</dbReference>
<keyword evidence="6 8" id="KW-0472">Membrane</keyword>
<dbReference type="AlphaFoldDB" id="A0A918ZQI0"/>
<proteinExistence type="inferred from homology"/>
<evidence type="ECO:0008006" key="11">
    <source>
        <dbReference type="Google" id="ProtNLM"/>
    </source>
</evidence>
<dbReference type="Gene3D" id="2.60.40.2880">
    <property type="entry name" value="MmpS1-5, C-terminal soluble domain"/>
    <property type="match status" value="1"/>
</dbReference>
<keyword evidence="3" id="KW-1003">Cell membrane</keyword>
<dbReference type="InterPro" id="IPR008693">
    <property type="entry name" value="MmpS"/>
</dbReference>
<organism evidence="9 10">
    <name type="scientific">Streptomyces spiralis</name>
    <dbReference type="NCBI Taxonomy" id="66376"/>
    <lineage>
        <taxon>Bacteria</taxon>
        <taxon>Bacillati</taxon>
        <taxon>Actinomycetota</taxon>
        <taxon>Actinomycetes</taxon>
        <taxon>Kitasatosporales</taxon>
        <taxon>Streptomycetaceae</taxon>
        <taxon>Streptomyces</taxon>
    </lineage>
</organism>
<evidence type="ECO:0000256" key="1">
    <source>
        <dbReference type="ARBA" id="ARBA00004236"/>
    </source>
</evidence>
<evidence type="ECO:0000256" key="4">
    <source>
        <dbReference type="ARBA" id="ARBA00022692"/>
    </source>
</evidence>
<dbReference type="Pfam" id="PF05423">
    <property type="entry name" value="Mycobact_memb"/>
    <property type="match status" value="1"/>
</dbReference>
<evidence type="ECO:0000313" key="9">
    <source>
        <dbReference type="EMBL" id="GHE62088.1"/>
    </source>
</evidence>
<dbReference type="GO" id="GO:0005886">
    <property type="term" value="C:plasma membrane"/>
    <property type="evidence" value="ECO:0007669"/>
    <property type="project" value="UniProtKB-SubCell"/>
</dbReference>
<feature type="region of interest" description="Disordered" evidence="7">
    <location>
        <begin position="1"/>
        <end position="23"/>
    </location>
</feature>
<reference evidence="9" key="2">
    <citation type="submission" date="2020-09" db="EMBL/GenBank/DDBJ databases">
        <authorList>
            <person name="Sun Q."/>
            <person name="Ohkuma M."/>
        </authorList>
    </citation>
    <scope>NUCLEOTIDE SEQUENCE</scope>
    <source>
        <strain evidence="9">JCM 3302</strain>
    </source>
</reference>
<gene>
    <name evidence="9" type="ORF">GCM10014715_14580</name>
</gene>
<keyword evidence="10" id="KW-1185">Reference proteome</keyword>
<sequence>METQTEAGPETPESEETAAAPATRRRARTLVFGITLLCAGLATAGVLFATRSGDGHNGADARHRGATIRAAYQITGHGTAQISYAGADGRLHTVSAHLPWHGGAELTASTPAVVSIVLGKEGGNATCSVSLHGKVVQQATAYGTYGRANCQTGSR</sequence>
<reference evidence="9" key="1">
    <citation type="journal article" date="2014" name="Int. J. Syst. Evol. Microbiol.">
        <title>Complete genome sequence of Corynebacterium casei LMG S-19264T (=DSM 44701T), isolated from a smear-ripened cheese.</title>
        <authorList>
            <consortium name="US DOE Joint Genome Institute (JGI-PGF)"/>
            <person name="Walter F."/>
            <person name="Albersmeier A."/>
            <person name="Kalinowski J."/>
            <person name="Ruckert C."/>
        </authorList>
    </citation>
    <scope>NUCLEOTIDE SEQUENCE</scope>
    <source>
        <strain evidence="9">JCM 3302</strain>
    </source>
</reference>
<evidence type="ECO:0000256" key="5">
    <source>
        <dbReference type="ARBA" id="ARBA00022989"/>
    </source>
</evidence>
<dbReference type="Proteomes" id="UP000641386">
    <property type="component" value="Unassembled WGS sequence"/>
</dbReference>
<feature type="compositionally biased region" description="Low complexity" evidence="7">
    <location>
        <begin position="1"/>
        <end position="22"/>
    </location>
</feature>
<evidence type="ECO:0000313" key="10">
    <source>
        <dbReference type="Proteomes" id="UP000641386"/>
    </source>
</evidence>
<comment type="caution">
    <text evidence="9">The sequence shown here is derived from an EMBL/GenBank/DDBJ whole genome shotgun (WGS) entry which is preliminary data.</text>
</comment>
<evidence type="ECO:0000256" key="2">
    <source>
        <dbReference type="ARBA" id="ARBA00007531"/>
    </source>
</evidence>
<evidence type="ECO:0000256" key="3">
    <source>
        <dbReference type="ARBA" id="ARBA00022475"/>
    </source>
</evidence>
<evidence type="ECO:0000256" key="7">
    <source>
        <dbReference type="SAM" id="MobiDB-lite"/>
    </source>
</evidence>